<dbReference type="PANTHER" id="PTHR21724">
    <property type="entry name" value="SHKT DOMAIN-CONTAINING PROTEIN"/>
    <property type="match status" value="1"/>
</dbReference>
<feature type="signal peptide" evidence="2">
    <location>
        <begin position="1"/>
        <end position="23"/>
    </location>
</feature>
<dbReference type="Pfam" id="PF01549">
    <property type="entry name" value="ShK"/>
    <property type="match status" value="3"/>
</dbReference>
<evidence type="ECO:0000256" key="1">
    <source>
        <dbReference type="PROSITE-ProRule" id="PRU01005"/>
    </source>
</evidence>
<keyword evidence="1" id="KW-1015">Disulfide bond</keyword>
<gene>
    <name evidence="4" type="ORF">MNOR_LOCUS19328</name>
</gene>
<proteinExistence type="predicted"/>
<dbReference type="PROSITE" id="PS51670">
    <property type="entry name" value="SHKT"/>
    <property type="match status" value="1"/>
</dbReference>
<dbReference type="InterPro" id="IPR003582">
    <property type="entry name" value="ShKT_dom"/>
</dbReference>
<keyword evidence="5" id="KW-1185">Reference proteome</keyword>
<protein>
    <recommendedName>
        <fullName evidence="3">ShKT domain-containing protein</fullName>
    </recommendedName>
</protein>
<dbReference type="EMBL" id="CAXKWB010014295">
    <property type="protein sequence ID" value="CAL4110118.1"/>
    <property type="molecule type" value="Genomic_DNA"/>
</dbReference>
<name>A0AAV2R2Q1_MEGNR</name>
<reference evidence="4 5" key="1">
    <citation type="submission" date="2024-05" db="EMBL/GenBank/DDBJ databases">
        <authorList>
            <person name="Wallberg A."/>
        </authorList>
    </citation>
    <scope>NUCLEOTIDE SEQUENCE [LARGE SCALE GENOMIC DNA]</scope>
</reference>
<organism evidence="4 5">
    <name type="scientific">Meganyctiphanes norvegica</name>
    <name type="common">Northern krill</name>
    <name type="synonym">Thysanopoda norvegica</name>
    <dbReference type="NCBI Taxonomy" id="48144"/>
    <lineage>
        <taxon>Eukaryota</taxon>
        <taxon>Metazoa</taxon>
        <taxon>Ecdysozoa</taxon>
        <taxon>Arthropoda</taxon>
        <taxon>Crustacea</taxon>
        <taxon>Multicrustacea</taxon>
        <taxon>Malacostraca</taxon>
        <taxon>Eumalacostraca</taxon>
        <taxon>Eucarida</taxon>
        <taxon>Euphausiacea</taxon>
        <taxon>Euphausiidae</taxon>
        <taxon>Meganyctiphanes</taxon>
    </lineage>
</organism>
<keyword evidence="2" id="KW-0732">Signal</keyword>
<comment type="caution">
    <text evidence="4">The sequence shown here is derived from an EMBL/GenBank/DDBJ whole genome shotgun (WGS) entry which is preliminary data.</text>
</comment>
<sequence>MCCSRLLLYILLLILTNVHHTSPQITGNSQQESNVIIHHSDCRDDIPDCYNKDCTVDKIKFKCFKTCGFCNEGVIDGECKDEAEICPKMSMLCKQHYVGRLCRETCNTCVKEKQTKLNPSDCRDDIPDCYNKDCTVDKIKFKCFKTCGFCNEVAMDGICKDEAGICPKMSRLCKQYYVGRLCRKTCNNCGKGQSANKLLPKENTPPESNKNILY</sequence>
<dbReference type="AlphaFoldDB" id="A0AAV2R2Q1"/>
<evidence type="ECO:0000313" key="4">
    <source>
        <dbReference type="EMBL" id="CAL4110118.1"/>
    </source>
</evidence>
<dbReference type="PANTHER" id="PTHR21724:SF109">
    <property type="entry name" value="SHKT DOMAIN-CONTAINING PROTEIN"/>
    <property type="match status" value="1"/>
</dbReference>
<accession>A0AAV2R2Q1</accession>
<evidence type="ECO:0000259" key="3">
    <source>
        <dbReference type="PROSITE" id="PS51670"/>
    </source>
</evidence>
<feature type="domain" description="ShKT" evidence="3">
    <location>
        <begin position="159"/>
        <end position="189"/>
    </location>
</feature>
<feature type="chain" id="PRO_5043707772" description="ShKT domain-containing protein" evidence="2">
    <location>
        <begin position="24"/>
        <end position="214"/>
    </location>
</feature>
<feature type="disulfide bond" evidence="1">
    <location>
        <begin position="173"/>
        <end position="186"/>
    </location>
</feature>
<feature type="non-terminal residue" evidence="4">
    <location>
        <position position="214"/>
    </location>
</feature>
<evidence type="ECO:0000313" key="5">
    <source>
        <dbReference type="Proteomes" id="UP001497623"/>
    </source>
</evidence>
<dbReference type="Proteomes" id="UP001497623">
    <property type="component" value="Unassembled WGS sequence"/>
</dbReference>
<dbReference type="SMART" id="SM00254">
    <property type="entry name" value="ShKT"/>
    <property type="match status" value="4"/>
</dbReference>
<evidence type="ECO:0000256" key="2">
    <source>
        <dbReference type="SAM" id="SignalP"/>
    </source>
</evidence>
<comment type="caution">
    <text evidence="1">Lacks conserved residue(s) required for the propagation of feature annotation.</text>
</comment>